<feature type="chain" id="PRO_5032306002" evidence="1">
    <location>
        <begin position="19"/>
        <end position="97"/>
    </location>
</feature>
<accession>A0A822ZB52</accession>
<evidence type="ECO:0000313" key="3">
    <source>
        <dbReference type="Proteomes" id="UP000607653"/>
    </source>
</evidence>
<sequence length="97" mass="10670">MWLRLWTSNLQLVNRLVAQTLSIPETDQFSPLTLARSRENDHHPSASHARFASIWVDGAYSANSYAGVGVVAFDLEDNFLAASSSSEVPRSLCFAEA</sequence>
<evidence type="ECO:0000313" key="2">
    <source>
        <dbReference type="EMBL" id="DAD41783.1"/>
    </source>
</evidence>
<feature type="signal peptide" evidence="1">
    <location>
        <begin position="1"/>
        <end position="18"/>
    </location>
</feature>
<gene>
    <name evidence="2" type="ORF">HUJ06_016106</name>
</gene>
<organism evidence="2 3">
    <name type="scientific">Nelumbo nucifera</name>
    <name type="common">Sacred lotus</name>
    <dbReference type="NCBI Taxonomy" id="4432"/>
    <lineage>
        <taxon>Eukaryota</taxon>
        <taxon>Viridiplantae</taxon>
        <taxon>Streptophyta</taxon>
        <taxon>Embryophyta</taxon>
        <taxon>Tracheophyta</taxon>
        <taxon>Spermatophyta</taxon>
        <taxon>Magnoliopsida</taxon>
        <taxon>Proteales</taxon>
        <taxon>Nelumbonaceae</taxon>
        <taxon>Nelumbo</taxon>
    </lineage>
</organism>
<evidence type="ECO:0000256" key="1">
    <source>
        <dbReference type="SAM" id="SignalP"/>
    </source>
</evidence>
<dbReference type="Proteomes" id="UP000607653">
    <property type="component" value="Unassembled WGS sequence"/>
</dbReference>
<keyword evidence="3" id="KW-1185">Reference proteome</keyword>
<dbReference type="AlphaFoldDB" id="A0A822ZB52"/>
<comment type="caution">
    <text evidence="2">The sequence shown here is derived from an EMBL/GenBank/DDBJ whole genome shotgun (WGS) entry which is preliminary data.</text>
</comment>
<proteinExistence type="predicted"/>
<name>A0A822ZB52_NELNU</name>
<protein>
    <submittedName>
        <fullName evidence="2">Uncharacterized protein</fullName>
    </submittedName>
</protein>
<keyword evidence="1" id="KW-0732">Signal</keyword>
<dbReference type="EMBL" id="DUZY01000005">
    <property type="protein sequence ID" value="DAD41783.1"/>
    <property type="molecule type" value="Genomic_DNA"/>
</dbReference>
<reference evidence="2 3" key="1">
    <citation type="journal article" date="2020" name="Mol. Biol. Evol.">
        <title>Distinct Expression and Methylation Patterns for Genes with Different Fates following a Single Whole-Genome Duplication in Flowering Plants.</title>
        <authorList>
            <person name="Shi T."/>
            <person name="Rahmani R.S."/>
            <person name="Gugger P.F."/>
            <person name="Wang M."/>
            <person name="Li H."/>
            <person name="Zhang Y."/>
            <person name="Li Z."/>
            <person name="Wang Q."/>
            <person name="Van de Peer Y."/>
            <person name="Marchal K."/>
            <person name="Chen J."/>
        </authorList>
    </citation>
    <scope>NUCLEOTIDE SEQUENCE [LARGE SCALE GENOMIC DNA]</scope>
    <source>
        <tissue evidence="2">Leaf</tissue>
    </source>
</reference>